<organism evidence="3 4">
    <name type="scientific">Phyllosticta capitalensis</name>
    <dbReference type="NCBI Taxonomy" id="121624"/>
    <lineage>
        <taxon>Eukaryota</taxon>
        <taxon>Fungi</taxon>
        <taxon>Dikarya</taxon>
        <taxon>Ascomycota</taxon>
        <taxon>Pezizomycotina</taxon>
        <taxon>Dothideomycetes</taxon>
        <taxon>Dothideomycetes incertae sedis</taxon>
        <taxon>Botryosphaeriales</taxon>
        <taxon>Phyllostictaceae</taxon>
        <taxon>Phyllosticta</taxon>
    </lineage>
</organism>
<dbReference type="CDD" id="cd22756">
    <property type="entry name" value="OTU_OTUD3-like"/>
    <property type="match status" value="1"/>
</dbReference>
<comment type="caution">
    <text evidence="3">The sequence shown here is derived from an EMBL/GenBank/DDBJ whole genome shotgun (WGS) entry which is preliminary data.</text>
</comment>
<evidence type="ECO:0000256" key="1">
    <source>
        <dbReference type="SAM" id="MobiDB-lite"/>
    </source>
</evidence>
<feature type="domain" description="OTU" evidence="2">
    <location>
        <begin position="21"/>
        <end position="178"/>
    </location>
</feature>
<dbReference type="PROSITE" id="PS50802">
    <property type="entry name" value="OTU"/>
    <property type="match status" value="1"/>
</dbReference>
<name>A0ABR1YR95_9PEZI</name>
<feature type="compositionally biased region" description="Low complexity" evidence="1">
    <location>
        <begin position="410"/>
        <end position="420"/>
    </location>
</feature>
<feature type="region of interest" description="Disordered" evidence="1">
    <location>
        <begin position="253"/>
        <end position="514"/>
    </location>
</feature>
<accession>A0ABR1YR95</accession>
<feature type="compositionally biased region" description="Polar residues" evidence="1">
    <location>
        <begin position="330"/>
        <end position="354"/>
    </location>
</feature>
<evidence type="ECO:0000313" key="4">
    <source>
        <dbReference type="Proteomes" id="UP001492380"/>
    </source>
</evidence>
<evidence type="ECO:0000259" key="2">
    <source>
        <dbReference type="PROSITE" id="PS50802"/>
    </source>
</evidence>
<feature type="compositionally biased region" description="Low complexity" evidence="1">
    <location>
        <begin position="456"/>
        <end position="471"/>
    </location>
</feature>
<dbReference type="Proteomes" id="UP001492380">
    <property type="component" value="Unassembled WGS sequence"/>
</dbReference>
<feature type="compositionally biased region" description="Basic residues" evidence="1">
    <location>
        <begin position="505"/>
        <end position="514"/>
    </location>
</feature>
<protein>
    <recommendedName>
        <fullName evidence="2">OTU domain-containing protein</fullName>
    </recommendedName>
</protein>
<dbReference type="Gene3D" id="3.90.70.80">
    <property type="match status" value="1"/>
</dbReference>
<evidence type="ECO:0000313" key="3">
    <source>
        <dbReference type="EMBL" id="KAK8235751.1"/>
    </source>
</evidence>
<proteinExistence type="predicted"/>
<reference evidence="3 4" key="1">
    <citation type="submission" date="2024-04" db="EMBL/GenBank/DDBJ databases">
        <title>Phyllosticta paracitricarpa is synonymous to the EU quarantine fungus P. citricarpa based on phylogenomic analyses.</title>
        <authorList>
            <consortium name="Lawrence Berkeley National Laboratory"/>
            <person name="Van Ingen-Buijs V.A."/>
            <person name="Van Westerhoven A.C."/>
            <person name="Haridas S."/>
            <person name="Skiadas P."/>
            <person name="Martin F."/>
            <person name="Groenewald J.Z."/>
            <person name="Crous P.W."/>
            <person name="Seidl M.F."/>
        </authorList>
    </citation>
    <scope>NUCLEOTIDE SEQUENCE [LARGE SCALE GENOMIC DNA]</scope>
    <source>
        <strain evidence="3 4">CBS 123374</strain>
    </source>
</reference>
<dbReference type="InterPro" id="IPR038765">
    <property type="entry name" value="Papain-like_cys_pep_sf"/>
</dbReference>
<dbReference type="InterPro" id="IPR003323">
    <property type="entry name" value="OTU_dom"/>
</dbReference>
<feature type="compositionally biased region" description="Low complexity" evidence="1">
    <location>
        <begin position="376"/>
        <end position="386"/>
    </location>
</feature>
<sequence length="514" mass="57694">MRSRRSAANCDEFPMMTELGLYASKIIGDGDCMFSALSDQFYGSPNRAAEIRLKVCDHVENNVDLFKPFVTVTPSRRNPKRKGVSVYSTPYDEQKPTEQEIDRVFYERLHEMRQGGTWGDNVEVQAFANVYKCIVKIWKTAGSYEITPFADQGKQNAVEDAVHLAYHDWQHYSSVRRLDGPHTGRPGISFNHLTKVTREAVLKKQHVAPSHPEDWQIDLVQKSIPFFSNKAEVIKHLTENNCDVDLAVASLMHEQESREQSSAQESSSIERDHDSDDDEFIHGPNKRRTTKSISRERSEPPPSTAPSTTPPSSVDGRPMLPAKSRVKRVNSPTQSQQSSRESTAGSEARPSQEQMAFMRRRIVTDDSDDDFKPRSDSTASAPSSPKKPVRLRLTMPKPPKDFYEADDATSKSSQQQTGSQSKKKSTSARDKKDFRKQAQKAARRERQQQTVAENSAPAAVAETPAPTAVTERSASTTAERESKLPIIPKVPTSDVSTSDETGPYQRRRKEIIVL</sequence>
<dbReference type="SUPFAM" id="SSF54001">
    <property type="entry name" value="Cysteine proteinases"/>
    <property type="match status" value="1"/>
</dbReference>
<feature type="compositionally biased region" description="Basic and acidic residues" evidence="1">
    <location>
        <begin position="427"/>
        <end position="447"/>
    </location>
</feature>
<dbReference type="Pfam" id="PF02338">
    <property type="entry name" value="OTU"/>
    <property type="match status" value="1"/>
</dbReference>
<keyword evidence="4" id="KW-1185">Reference proteome</keyword>
<dbReference type="PANTHER" id="PTHR12419">
    <property type="entry name" value="OTU DOMAIN CONTAINING PROTEIN"/>
    <property type="match status" value="1"/>
</dbReference>
<gene>
    <name evidence="3" type="ORF">HDK90DRAFT_510878</name>
</gene>
<dbReference type="EMBL" id="JBBWRZ010000005">
    <property type="protein sequence ID" value="KAK8235751.1"/>
    <property type="molecule type" value="Genomic_DNA"/>
</dbReference>
<dbReference type="InterPro" id="IPR050704">
    <property type="entry name" value="Peptidase_C85-like"/>
</dbReference>
<dbReference type="PANTHER" id="PTHR12419:SF7">
    <property type="entry name" value="OTU DOMAIN-CONTAINING PROTEIN 3"/>
    <property type="match status" value="1"/>
</dbReference>